<evidence type="ECO:0000313" key="3">
    <source>
        <dbReference type="EMBL" id="TJZ60776.1"/>
    </source>
</evidence>
<evidence type="ECO:0000313" key="4">
    <source>
        <dbReference type="Proteomes" id="UP000306808"/>
    </source>
</evidence>
<organism evidence="3 4">
    <name type="scientific">Sphingobacterium olei</name>
    <dbReference type="NCBI Taxonomy" id="2571155"/>
    <lineage>
        <taxon>Bacteria</taxon>
        <taxon>Pseudomonadati</taxon>
        <taxon>Bacteroidota</taxon>
        <taxon>Sphingobacteriia</taxon>
        <taxon>Sphingobacteriales</taxon>
        <taxon>Sphingobacteriaceae</taxon>
        <taxon>Sphingobacterium</taxon>
    </lineage>
</organism>
<feature type="domain" description="3-keto-alpha-glucoside-1,2-lyase/3-keto-2-hydroxy-glucal hydratase" evidence="2">
    <location>
        <begin position="726"/>
        <end position="923"/>
    </location>
</feature>
<sequence length="1130" mass="123602">MKKVFNTLSVLLLFQVAAYAQQPTGRSSDTKIADVLAQQPAEEQAKFIMAMKELENFSAEDIANLLTGLKPQGGNNAAIEYASNSYAFYVMQPGFETKRTVYVNGLLLALDRIEDKDNMGFVLELLKQCAKNEAIQQVSTYLADDYLTEKAARVLNGIRTPEAASALNNALNTTRSEKATVAIIAALGDLMDENSEARILELIKQFESPNFQRNALTALSKIGGIASYDTFLNSARAVNYGFDKSNVSGLTLDYAHTLAKKHPALAGKLASTFYQEATKAQVSTIRVGALALLTGINPTKQKKELLKLASAEDAVVRNVALNLLSQNASASDIVKLASSLKKLNPDAQESVLNFLGTKEADKAIPVIEKNLTTLKDSEAKIAAYNTLSILSKGENAAFLIKQIPAANEAELKTLKTLLLTAKGGRTMDDVNTALASSDTKTQLALLEVLKQRANPNSSSAVFALTKSPDEAVRLAAFNALPNVANDADFDAIIELLSAASEKEANSVQQAAILALRNNTDKDAKIKRLSANISRAAAPSAAKYFPVFGGVGGNEALESVKNYLGDGNVNKSQAISALANWTNPESLDALTSLLRTEKEPANFNMVFKGFVKQLNASALPADQKTLLLRDAFELAQTPEQKKSALSALQSTGTYQALVFAGRYLSDPDLKDAATNVVMNIAMDNGGFVGNDVRSLLTVAKDNLSGSESSYLREAIVRHLAEMPQKEGYVSIFNGKDLTGWKGLVENPIKRAQMSVQELTQKQADADKKMRESWSAINGDLVFNGHGDNIATVKQYADFEMLVDWKLDRNGKEPDAGIYLRGTPQVQIWDISRTDVGAEVGSGGLYNNKSNSKPLKVADNPLGEWNTFKIRMIGEQVWVWLNGELVVDNVALENYWDRNQSIFPKEQIELQAHGSQVWYRDVFIKEIPRKEVYSLSDQERNEGFEVLFDGTNLGKWTASTAYEITEEGYIRSNPDAKFGKNIYTKDEYADFVYRFEFKLTPGANNGVGIRTPLEGDAAYQGMEIQILDDDADVYKKLAPYQYHGSVYGVLAAKRGALKPLGEWNQEEIRVKGHKIKITLNGVVIVDGDLSEASKNGTLDKKDHPGLKRTSGHIGFLGHGTEVFLRNIRIKRI</sequence>
<dbReference type="Proteomes" id="UP000306808">
    <property type="component" value="Unassembled WGS sequence"/>
</dbReference>
<protein>
    <submittedName>
        <fullName evidence="3">DUF1080 domain-containing protein</fullName>
    </submittedName>
</protein>
<evidence type="ECO:0000256" key="1">
    <source>
        <dbReference type="SAM" id="SignalP"/>
    </source>
</evidence>
<dbReference type="Gene3D" id="2.60.120.560">
    <property type="entry name" value="Exo-inulinase, domain 1"/>
    <property type="match status" value="2"/>
</dbReference>
<comment type="caution">
    <text evidence="3">The sequence shown here is derived from an EMBL/GenBank/DDBJ whole genome shotgun (WGS) entry which is preliminary data.</text>
</comment>
<dbReference type="InterPro" id="IPR010496">
    <property type="entry name" value="AL/BT2_dom"/>
</dbReference>
<feature type="domain" description="3-keto-alpha-glucoside-1,2-lyase/3-keto-2-hydroxy-glucal hydratase" evidence="2">
    <location>
        <begin position="941"/>
        <end position="1128"/>
    </location>
</feature>
<keyword evidence="4" id="KW-1185">Reference proteome</keyword>
<gene>
    <name evidence="3" type="ORF">FAZ15_12400</name>
</gene>
<dbReference type="GO" id="GO:0016787">
    <property type="term" value="F:hydrolase activity"/>
    <property type="evidence" value="ECO:0007669"/>
    <property type="project" value="InterPro"/>
</dbReference>
<evidence type="ECO:0000259" key="2">
    <source>
        <dbReference type="Pfam" id="PF06439"/>
    </source>
</evidence>
<dbReference type="SUPFAM" id="SSF48371">
    <property type="entry name" value="ARM repeat"/>
    <property type="match status" value="1"/>
</dbReference>
<dbReference type="InterPro" id="IPR016024">
    <property type="entry name" value="ARM-type_fold"/>
</dbReference>
<dbReference type="EMBL" id="SUME01000004">
    <property type="protein sequence ID" value="TJZ60776.1"/>
    <property type="molecule type" value="Genomic_DNA"/>
</dbReference>
<feature type="chain" id="PRO_5020270514" evidence="1">
    <location>
        <begin position="21"/>
        <end position="1130"/>
    </location>
</feature>
<feature type="signal peptide" evidence="1">
    <location>
        <begin position="1"/>
        <end position="20"/>
    </location>
</feature>
<dbReference type="RefSeq" id="WP_136901615.1">
    <property type="nucleotide sequence ID" value="NZ_SUME01000004.1"/>
</dbReference>
<dbReference type="InterPro" id="IPR011989">
    <property type="entry name" value="ARM-like"/>
</dbReference>
<proteinExistence type="predicted"/>
<dbReference type="Pfam" id="PF13646">
    <property type="entry name" value="HEAT_2"/>
    <property type="match status" value="1"/>
</dbReference>
<dbReference type="Gene3D" id="1.25.10.10">
    <property type="entry name" value="Leucine-rich Repeat Variant"/>
    <property type="match status" value="2"/>
</dbReference>
<dbReference type="AlphaFoldDB" id="A0A4U0P0N6"/>
<keyword evidence="1" id="KW-0732">Signal</keyword>
<name>A0A4U0P0N6_9SPHI</name>
<dbReference type="OrthoDB" id="9806233at2"/>
<accession>A0A4U0P0N6</accession>
<dbReference type="Pfam" id="PF06439">
    <property type="entry name" value="3keto-disac_hyd"/>
    <property type="match status" value="2"/>
</dbReference>
<reference evidence="3 4" key="1">
    <citation type="submission" date="2019-04" db="EMBL/GenBank/DDBJ databases">
        <title>Sphingobacterium olei sp. nov., isolated from oil-contaminated soil.</title>
        <authorList>
            <person name="Liu B."/>
        </authorList>
    </citation>
    <scope>NUCLEOTIDE SEQUENCE [LARGE SCALE GENOMIC DNA]</scope>
    <source>
        <strain evidence="3 4">HAL-9</strain>
    </source>
</reference>